<dbReference type="InterPro" id="IPR005183">
    <property type="entry name" value="DUF305_CopM-like"/>
</dbReference>
<dbReference type="Gene3D" id="1.20.1260.10">
    <property type="match status" value="1"/>
</dbReference>
<evidence type="ECO:0000313" key="2">
    <source>
        <dbReference type="EMBL" id="MEI4278263.1"/>
    </source>
</evidence>
<dbReference type="Pfam" id="PF03713">
    <property type="entry name" value="DUF305"/>
    <property type="match status" value="1"/>
</dbReference>
<evidence type="ECO:0000259" key="1">
    <source>
        <dbReference type="Pfam" id="PF03713"/>
    </source>
</evidence>
<accession>A0ABU8E4K9</accession>
<feature type="domain" description="DUF305" evidence="1">
    <location>
        <begin position="51"/>
        <end position="206"/>
    </location>
</feature>
<dbReference type="Proteomes" id="UP001373496">
    <property type="component" value="Unassembled WGS sequence"/>
</dbReference>
<dbReference type="InterPro" id="IPR012347">
    <property type="entry name" value="Ferritin-like"/>
</dbReference>
<keyword evidence="3" id="KW-1185">Reference proteome</keyword>
<protein>
    <submittedName>
        <fullName evidence="2">DUF305 domain-containing protein</fullName>
    </submittedName>
</protein>
<gene>
    <name evidence="2" type="ORF">UXQ13_07275</name>
</gene>
<dbReference type="PANTHER" id="PTHR36933">
    <property type="entry name" value="SLL0788 PROTEIN"/>
    <property type="match status" value="1"/>
</dbReference>
<sequence length="217" mass="22528">MMSDSATGGTRKLLSTVLVAVIAVGLLVAGGGLAVALGLGRTDPPAAGSVDVGFAQDMSRHHLQAVEMANLAGTRSQDPEVRQLAFDISATQTNQTGRMQGWLTLWGQPVTNRDTMAWMGSSEHDAMSAGGLMPGMATEDELTELRAATGTAFDVLFLQLMIRHHQGGLEMAQQGEARAAEAVVRGLARSIATTQSAESTTMAAMLVARGGSPLPAP</sequence>
<evidence type="ECO:0000313" key="3">
    <source>
        <dbReference type="Proteomes" id="UP001373496"/>
    </source>
</evidence>
<dbReference type="EMBL" id="JBAPLV010000005">
    <property type="protein sequence ID" value="MEI4278263.1"/>
    <property type="molecule type" value="Genomic_DNA"/>
</dbReference>
<reference evidence="2 3" key="1">
    <citation type="submission" date="2024-03" db="EMBL/GenBank/DDBJ databases">
        <title>Draft genome sequence of Klenkia terrae.</title>
        <authorList>
            <person name="Duangmal K."/>
            <person name="Chantavorakit T."/>
        </authorList>
    </citation>
    <scope>NUCLEOTIDE SEQUENCE [LARGE SCALE GENOMIC DNA]</scope>
    <source>
        <strain evidence="2 3">JCM 17786</strain>
    </source>
</reference>
<proteinExistence type="predicted"/>
<comment type="caution">
    <text evidence="2">The sequence shown here is derived from an EMBL/GenBank/DDBJ whole genome shotgun (WGS) entry which is preliminary data.</text>
</comment>
<name>A0ABU8E4K9_9ACTN</name>
<dbReference type="PANTHER" id="PTHR36933:SF1">
    <property type="entry name" value="SLL0788 PROTEIN"/>
    <property type="match status" value="1"/>
</dbReference>
<organism evidence="2 3">
    <name type="scientific">Klenkia terrae</name>
    <dbReference type="NCBI Taxonomy" id="1052259"/>
    <lineage>
        <taxon>Bacteria</taxon>
        <taxon>Bacillati</taxon>
        <taxon>Actinomycetota</taxon>
        <taxon>Actinomycetes</taxon>
        <taxon>Geodermatophilales</taxon>
        <taxon>Geodermatophilaceae</taxon>
        <taxon>Klenkia</taxon>
    </lineage>
</organism>
<dbReference type="RefSeq" id="WP_336392092.1">
    <property type="nucleotide sequence ID" value="NZ_JBAPLV010000005.1"/>
</dbReference>